<dbReference type="AlphaFoldDB" id="A0A975DCY6"/>
<dbReference type="GO" id="GO:0000105">
    <property type="term" value="P:L-histidine biosynthetic process"/>
    <property type="evidence" value="ECO:0007669"/>
    <property type="project" value="UniProtKB-KW"/>
</dbReference>
<comment type="function">
    <text evidence="8">IGPS catalyzes the conversion of PRFAR and glutamine to IGP, AICAR and glutamate. The HisF subunit catalyzes the cyclization activity that produces IGP and AICAR from PRFAR using the ammonia provided by the HisH subunit.</text>
</comment>
<dbReference type="EMBL" id="CP072110">
    <property type="protein sequence ID" value="QTH64623.1"/>
    <property type="molecule type" value="Genomic_DNA"/>
</dbReference>
<evidence type="ECO:0000256" key="1">
    <source>
        <dbReference type="ARBA" id="ARBA00005091"/>
    </source>
</evidence>
<dbReference type="CDD" id="cd04731">
    <property type="entry name" value="HisF"/>
    <property type="match status" value="1"/>
</dbReference>
<evidence type="ECO:0000256" key="11">
    <source>
        <dbReference type="RuleBase" id="RU003657"/>
    </source>
</evidence>
<comment type="catalytic activity">
    <reaction evidence="10">
        <text>5-[(5-phospho-1-deoxy-D-ribulos-1-ylimino)methylamino]-1-(5-phospho-beta-D-ribosyl)imidazole-4-carboxamide + L-glutamine = D-erythro-1-(imidazol-4-yl)glycerol 3-phosphate + 5-amino-1-(5-phospho-beta-D-ribosyl)imidazole-4-carboxamide + L-glutamate + H(+)</text>
        <dbReference type="Rhea" id="RHEA:24793"/>
        <dbReference type="ChEBI" id="CHEBI:15378"/>
        <dbReference type="ChEBI" id="CHEBI:29985"/>
        <dbReference type="ChEBI" id="CHEBI:58278"/>
        <dbReference type="ChEBI" id="CHEBI:58359"/>
        <dbReference type="ChEBI" id="CHEBI:58475"/>
        <dbReference type="ChEBI" id="CHEBI:58525"/>
        <dbReference type="EC" id="4.3.2.10"/>
    </reaction>
</comment>
<name>A0A975DCY6_9GAMM</name>
<evidence type="ECO:0000256" key="10">
    <source>
        <dbReference type="ARBA" id="ARBA00047838"/>
    </source>
</evidence>
<protein>
    <recommendedName>
        <fullName evidence="4">imidazole glycerol-phosphate synthase</fullName>
        <ecNumber evidence="4">4.3.2.10</ecNumber>
    </recommendedName>
    <alternativeName>
        <fullName evidence="9">IGP synthase cyclase subunit</fullName>
    </alternativeName>
</protein>
<dbReference type="EC" id="4.3.2.10" evidence="4"/>
<comment type="pathway">
    <text evidence="1">Amino-acid biosynthesis; L-histidine biosynthesis; L-histidine from 5-phospho-alpha-D-ribose 1-diphosphate: step 5/9.</text>
</comment>
<evidence type="ECO:0000256" key="7">
    <source>
        <dbReference type="ARBA" id="ARBA00023239"/>
    </source>
</evidence>
<evidence type="ECO:0000256" key="6">
    <source>
        <dbReference type="ARBA" id="ARBA00023102"/>
    </source>
</evidence>
<keyword evidence="13" id="KW-1185">Reference proteome</keyword>
<evidence type="ECO:0000256" key="2">
    <source>
        <dbReference type="ARBA" id="ARBA00009667"/>
    </source>
</evidence>
<sequence length="258" mass="28742">MLRSRVIPILLVREKGLVKTTKFKDDKYVGDPLNAVRIFNEKEADELTILDLDATVKGNEPDYGVIESWAAECRMPLCYGGGIKTLEQALKILSLGVEKIALSSVVLENPELIAEISEQVGSQSVVVVIDVKKRLLGGYKIYTHNATKSHRHDLFELIRKVESLGAGEIVINNIDDDGTMQGYNYELMAELKKVTKVPLTYAGGCNGHKDLKKAIKEFSPIGVAAGSLFVFKGKYRAVLINYPNQFEKNSLFEMEKIY</sequence>
<evidence type="ECO:0000256" key="4">
    <source>
        <dbReference type="ARBA" id="ARBA00012809"/>
    </source>
</evidence>
<evidence type="ECO:0000256" key="8">
    <source>
        <dbReference type="ARBA" id="ARBA00025475"/>
    </source>
</evidence>
<organism evidence="12 13">
    <name type="scientific">Psychrosphaera ytuae</name>
    <dbReference type="NCBI Taxonomy" id="2820710"/>
    <lineage>
        <taxon>Bacteria</taxon>
        <taxon>Pseudomonadati</taxon>
        <taxon>Pseudomonadota</taxon>
        <taxon>Gammaproteobacteria</taxon>
        <taxon>Alteromonadales</taxon>
        <taxon>Pseudoalteromonadaceae</taxon>
        <taxon>Psychrosphaera</taxon>
    </lineage>
</organism>
<dbReference type="GO" id="GO:0016829">
    <property type="term" value="F:lyase activity"/>
    <property type="evidence" value="ECO:0007669"/>
    <property type="project" value="UniProtKB-KW"/>
</dbReference>
<dbReference type="GO" id="GO:0000107">
    <property type="term" value="F:imidazoleglycerol-phosphate synthase activity"/>
    <property type="evidence" value="ECO:0007669"/>
    <property type="project" value="InterPro"/>
</dbReference>
<dbReference type="InterPro" id="IPR006062">
    <property type="entry name" value="His_biosynth"/>
</dbReference>
<keyword evidence="7 12" id="KW-0456">Lyase</keyword>
<dbReference type="RefSeq" id="WP_208832677.1">
    <property type="nucleotide sequence ID" value="NZ_CP072110.1"/>
</dbReference>
<keyword evidence="5 11" id="KW-0028">Amino-acid biosynthesis</keyword>
<dbReference type="InterPro" id="IPR004651">
    <property type="entry name" value="HisF"/>
</dbReference>
<evidence type="ECO:0000256" key="3">
    <source>
        <dbReference type="ARBA" id="ARBA00011152"/>
    </source>
</evidence>
<comment type="similarity">
    <text evidence="2 11">Belongs to the HisA/HisF family.</text>
</comment>
<dbReference type="Gene3D" id="3.20.20.70">
    <property type="entry name" value="Aldolase class I"/>
    <property type="match status" value="1"/>
</dbReference>
<accession>A0A975DCY6</accession>
<proteinExistence type="inferred from homology"/>
<dbReference type="NCBIfam" id="NF038364">
    <property type="entry name" value="AglZ_HisF2_fam"/>
    <property type="match status" value="1"/>
</dbReference>
<dbReference type="Pfam" id="PF00977">
    <property type="entry name" value="His_biosynth"/>
    <property type="match status" value="1"/>
</dbReference>
<dbReference type="Proteomes" id="UP000682739">
    <property type="component" value="Chromosome"/>
</dbReference>
<evidence type="ECO:0000313" key="13">
    <source>
        <dbReference type="Proteomes" id="UP000682739"/>
    </source>
</evidence>
<dbReference type="PANTHER" id="PTHR21235:SF2">
    <property type="entry name" value="IMIDAZOLE GLYCEROL PHOSPHATE SYNTHASE HISHF"/>
    <property type="match status" value="1"/>
</dbReference>
<evidence type="ECO:0000256" key="5">
    <source>
        <dbReference type="ARBA" id="ARBA00022605"/>
    </source>
</evidence>
<gene>
    <name evidence="12" type="primary">hisF</name>
    <name evidence="12" type="ORF">J1N51_03910</name>
</gene>
<comment type="subunit">
    <text evidence="3">Heterodimer of HisH and HisF.</text>
</comment>
<dbReference type="PANTHER" id="PTHR21235">
    <property type="entry name" value="IMIDAZOLE GLYCEROL PHOSPHATE SYNTHASE SUBUNIT HISF/H IGP SYNTHASE SUBUNIT HISF/H"/>
    <property type="match status" value="1"/>
</dbReference>
<dbReference type="InterPro" id="IPR011060">
    <property type="entry name" value="RibuloseP-bd_barrel"/>
</dbReference>
<evidence type="ECO:0000313" key="12">
    <source>
        <dbReference type="EMBL" id="QTH64623.1"/>
    </source>
</evidence>
<dbReference type="InterPro" id="IPR050064">
    <property type="entry name" value="IGPS_HisA/HisF"/>
</dbReference>
<dbReference type="KEGG" id="psym:J1N51_03910"/>
<reference evidence="12" key="1">
    <citation type="submission" date="2021-03" db="EMBL/GenBank/DDBJ databases">
        <title>Description of Psychrosphaera ytuae sp. nov. isolated from deep sea sediment of South China Sea.</title>
        <authorList>
            <person name="Zhang J."/>
            <person name="Xu X.-D."/>
        </authorList>
    </citation>
    <scope>NUCLEOTIDE SEQUENCE</scope>
    <source>
        <strain evidence="12">MTZ26</strain>
    </source>
</reference>
<evidence type="ECO:0000256" key="9">
    <source>
        <dbReference type="ARBA" id="ARBA00030264"/>
    </source>
</evidence>
<dbReference type="SUPFAM" id="SSF51366">
    <property type="entry name" value="Ribulose-phoshate binding barrel"/>
    <property type="match status" value="1"/>
</dbReference>
<keyword evidence="6 11" id="KW-0368">Histidine biosynthesis</keyword>
<dbReference type="InterPro" id="IPR013785">
    <property type="entry name" value="Aldolase_TIM"/>
</dbReference>